<reference evidence="1" key="1">
    <citation type="submission" date="2021-08" db="EMBL/GenBank/DDBJ databases">
        <authorList>
            <person name="Misof B."/>
            <person name="Oliver O."/>
            <person name="Podsiadlowski L."/>
            <person name="Donath A."/>
            <person name="Peters R."/>
            <person name="Mayer C."/>
            <person name="Rust J."/>
            <person name="Gunkel S."/>
            <person name="Lesny P."/>
            <person name="Martin S."/>
            <person name="Oeyen J.P."/>
            <person name="Petersen M."/>
            <person name="Panagiotis P."/>
            <person name="Wilbrandt J."/>
            <person name="Tanja T."/>
        </authorList>
    </citation>
    <scope>NUCLEOTIDE SEQUENCE</scope>
    <source>
        <strain evidence="1">GBR_01_08_01A</strain>
        <tissue evidence="1">Thorax + abdomen</tissue>
    </source>
</reference>
<name>A0AAD9RCD5_9HYME</name>
<reference evidence="1" key="2">
    <citation type="journal article" date="2023" name="Commun. Biol.">
        <title>Intrasexual cuticular hydrocarbon dimorphism in a wasp sheds light on hydrocarbon biosynthesis genes in Hymenoptera.</title>
        <authorList>
            <person name="Moris V.C."/>
            <person name="Podsiadlowski L."/>
            <person name="Martin S."/>
            <person name="Oeyen J.P."/>
            <person name="Donath A."/>
            <person name="Petersen M."/>
            <person name="Wilbrandt J."/>
            <person name="Misof B."/>
            <person name="Liedtke D."/>
            <person name="Thamm M."/>
            <person name="Scheiner R."/>
            <person name="Schmitt T."/>
            <person name="Niehuis O."/>
        </authorList>
    </citation>
    <scope>NUCLEOTIDE SEQUENCE</scope>
    <source>
        <strain evidence="1">GBR_01_08_01A</strain>
    </source>
</reference>
<evidence type="ECO:0000313" key="1">
    <source>
        <dbReference type="EMBL" id="KAK2577102.1"/>
    </source>
</evidence>
<gene>
    <name evidence="1" type="ORF">KPH14_006269</name>
</gene>
<protein>
    <recommendedName>
        <fullName evidence="3">PiggyBac transposable element-derived protein domain-containing protein</fullName>
    </recommendedName>
</protein>
<organism evidence="1 2">
    <name type="scientific">Odynerus spinipes</name>
    <dbReference type="NCBI Taxonomy" id="1348599"/>
    <lineage>
        <taxon>Eukaryota</taxon>
        <taxon>Metazoa</taxon>
        <taxon>Ecdysozoa</taxon>
        <taxon>Arthropoda</taxon>
        <taxon>Hexapoda</taxon>
        <taxon>Insecta</taxon>
        <taxon>Pterygota</taxon>
        <taxon>Neoptera</taxon>
        <taxon>Endopterygota</taxon>
        <taxon>Hymenoptera</taxon>
        <taxon>Apocrita</taxon>
        <taxon>Aculeata</taxon>
        <taxon>Vespoidea</taxon>
        <taxon>Vespidae</taxon>
        <taxon>Eumeninae</taxon>
        <taxon>Odynerus</taxon>
    </lineage>
</organism>
<comment type="caution">
    <text evidence="1">The sequence shown here is derived from an EMBL/GenBank/DDBJ whole genome shotgun (WGS) entry which is preliminary data.</text>
</comment>
<sequence>MSIERRKNIIESEESSDDEVVRFRRKVTTRISSSSNSDTEETYVSEDLEDMLEELTIGEEEDLNSVDNSLDNIQWNEFANSQQSFPFTGKDGLLLDLQSDISASEVLSLFLDERVISLLVTETNRYAEQKLHQGETNEHARLSRWKPTTCRNYKIYRTDDLDGSSTDTAR</sequence>
<dbReference type="EMBL" id="JAIFRP010004362">
    <property type="protein sequence ID" value="KAK2577102.1"/>
    <property type="molecule type" value="Genomic_DNA"/>
</dbReference>
<evidence type="ECO:0008006" key="3">
    <source>
        <dbReference type="Google" id="ProtNLM"/>
    </source>
</evidence>
<accession>A0AAD9RCD5</accession>
<keyword evidence="2" id="KW-1185">Reference proteome</keyword>
<proteinExistence type="predicted"/>
<dbReference type="Proteomes" id="UP001258017">
    <property type="component" value="Unassembled WGS sequence"/>
</dbReference>
<dbReference type="AlphaFoldDB" id="A0AAD9RCD5"/>
<evidence type="ECO:0000313" key="2">
    <source>
        <dbReference type="Proteomes" id="UP001258017"/>
    </source>
</evidence>